<gene>
    <name evidence="2" type="ORF">NBR_LOCUS6496</name>
</gene>
<feature type="region of interest" description="Disordered" evidence="1">
    <location>
        <begin position="96"/>
        <end position="119"/>
    </location>
</feature>
<reference evidence="2 3" key="2">
    <citation type="submission" date="2018-11" db="EMBL/GenBank/DDBJ databases">
        <authorList>
            <consortium name="Pathogen Informatics"/>
        </authorList>
    </citation>
    <scope>NUCLEOTIDE SEQUENCE [LARGE SCALE GENOMIC DNA]</scope>
</reference>
<proteinExistence type="predicted"/>
<evidence type="ECO:0000256" key="1">
    <source>
        <dbReference type="SAM" id="MobiDB-lite"/>
    </source>
</evidence>
<keyword evidence="3" id="KW-1185">Reference proteome</keyword>
<dbReference type="EMBL" id="UYSL01019804">
    <property type="protein sequence ID" value="VDL70085.1"/>
    <property type="molecule type" value="Genomic_DNA"/>
</dbReference>
<dbReference type="WBParaSite" id="NBR_0000649501-mRNA-1">
    <property type="protein sequence ID" value="NBR_0000649501-mRNA-1"/>
    <property type="gene ID" value="NBR_0000649501"/>
</dbReference>
<dbReference type="Proteomes" id="UP000271162">
    <property type="component" value="Unassembled WGS sequence"/>
</dbReference>
<evidence type="ECO:0000313" key="3">
    <source>
        <dbReference type="Proteomes" id="UP000271162"/>
    </source>
</evidence>
<evidence type="ECO:0000313" key="2">
    <source>
        <dbReference type="EMBL" id="VDL70085.1"/>
    </source>
</evidence>
<evidence type="ECO:0000313" key="4">
    <source>
        <dbReference type="WBParaSite" id="NBR_0000649501-mRNA-1"/>
    </source>
</evidence>
<name>A0A0N4XUT6_NIPBR</name>
<sequence>MIPCHPTIGVVENFREGFGCDNRWPLYNIAVEAHVPPSDKKRNSQASEIPHFGANYCIANDLEKRADPDNGAFHVERKMCYRMHCTEVLERAHRLGFSRQHPTADGSDPQPESDPVLLGSEVFPSTSLSPTFSQNFI</sequence>
<accession>A0A0N4XUT6</accession>
<organism evidence="4">
    <name type="scientific">Nippostrongylus brasiliensis</name>
    <name type="common">Rat hookworm</name>
    <dbReference type="NCBI Taxonomy" id="27835"/>
    <lineage>
        <taxon>Eukaryota</taxon>
        <taxon>Metazoa</taxon>
        <taxon>Ecdysozoa</taxon>
        <taxon>Nematoda</taxon>
        <taxon>Chromadorea</taxon>
        <taxon>Rhabditida</taxon>
        <taxon>Rhabditina</taxon>
        <taxon>Rhabditomorpha</taxon>
        <taxon>Strongyloidea</taxon>
        <taxon>Heligmosomidae</taxon>
        <taxon>Nippostrongylus</taxon>
    </lineage>
</organism>
<dbReference type="AlphaFoldDB" id="A0A0N4XUT6"/>
<reference evidence="4" key="1">
    <citation type="submission" date="2017-02" db="UniProtKB">
        <authorList>
            <consortium name="WormBaseParasite"/>
        </authorList>
    </citation>
    <scope>IDENTIFICATION</scope>
</reference>
<protein>
    <submittedName>
        <fullName evidence="2 4">Uncharacterized protein</fullName>
    </submittedName>
</protein>